<feature type="non-terminal residue" evidence="2">
    <location>
        <position position="1"/>
    </location>
</feature>
<organism evidence="2">
    <name type="scientific">Tetraselmis sp. GSL018</name>
    <dbReference type="NCBI Taxonomy" id="582737"/>
    <lineage>
        <taxon>Eukaryota</taxon>
        <taxon>Viridiplantae</taxon>
        <taxon>Chlorophyta</taxon>
        <taxon>core chlorophytes</taxon>
        <taxon>Chlorodendrophyceae</taxon>
        <taxon>Chlorodendrales</taxon>
        <taxon>Chlorodendraceae</taxon>
        <taxon>Tetraselmis</taxon>
    </lineage>
</organism>
<sequence>LDRDREVLEHLSAAATVGSGGGSPTRGGKPTEGSTRLTAWGSEPCDASRR</sequence>
<proteinExistence type="predicted"/>
<gene>
    <name evidence="2" type="ORF">TSPGSL018_21560</name>
</gene>
<evidence type="ECO:0000256" key="1">
    <source>
        <dbReference type="SAM" id="MobiDB-lite"/>
    </source>
</evidence>
<evidence type="ECO:0000313" key="2">
    <source>
        <dbReference type="EMBL" id="JAC75968.1"/>
    </source>
</evidence>
<name>A0A061RVH0_9CHLO</name>
<reference evidence="2" key="1">
    <citation type="submission" date="2014-05" db="EMBL/GenBank/DDBJ databases">
        <title>The transcriptome of the halophilic microalga Tetraselmis sp. GSL018 isolated from the Great Salt Lake, Utah.</title>
        <authorList>
            <person name="Jinkerson R.E."/>
            <person name="D'Adamo S."/>
            <person name="Posewitz M.C."/>
        </authorList>
    </citation>
    <scope>NUCLEOTIDE SEQUENCE</scope>
    <source>
        <strain evidence="2">GSL018</strain>
    </source>
</reference>
<protein>
    <submittedName>
        <fullName evidence="2">Uncharacterized protein</fullName>
    </submittedName>
</protein>
<dbReference type="EMBL" id="GBEZ01009631">
    <property type="protein sequence ID" value="JAC75968.1"/>
    <property type="molecule type" value="Transcribed_RNA"/>
</dbReference>
<accession>A0A061RVH0</accession>
<feature type="region of interest" description="Disordered" evidence="1">
    <location>
        <begin position="13"/>
        <end position="50"/>
    </location>
</feature>
<dbReference type="AlphaFoldDB" id="A0A061RVH0"/>